<evidence type="ECO:0000259" key="8">
    <source>
        <dbReference type="Pfam" id="PF10411"/>
    </source>
</evidence>
<reference evidence="10 11" key="1">
    <citation type="submission" date="2023-06" db="EMBL/GenBank/DDBJ databases">
        <title>Thiopseudomonas sp. CY1220 draft genome sequence.</title>
        <authorList>
            <person name="Zhao G."/>
            <person name="An M."/>
        </authorList>
    </citation>
    <scope>NUCLEOTIDE SEQUENCE [LARGE SCALE GENOMIC DNA]</scope>
    <source>
        <strain evidence="10 11">CY1220</strain>
    </source>
</reference>
<evidence type="ECO:0000256" key="7">
    <source>
        <dbReference type="RuleBase" id="RU364038"/>
    </source>
</evidence>
<comment type="similarity">
    <text evidence="2 7">Belongs to the thioredoxin family. DsbC subfamily.</text>
</comment>
<feature type="chain" id="PRO_5044993514" description="Thiol:disulfide interchange protein" evidence="7">
    <location>
        <begin position="22"/>
        <end position="240"/>
    </location>
</feature>
<dbReference type="PANTHER" id="PTHR35272:SF3">
    <property type="entry name" value="THIOL:DISULFIDE INTERCHANGE PROTEIN DSBC"/>
    <property type="match status" value="1"/>
</dbReference>
<dbReference type="RefSeq" id="WP_289411106.1">
    <property type="nucleotide sequence ID" value="NZ_JAUCDY010000010.1"/>
</dbReference>
<protein>
    <recommendedName>
        <fullName evidence="7">Thiol:disulfide interchange protein</fullName>
    </recommendedName>
</protein>
<evidence type="ECO:0000256" key="1">
    <source>
        <dbReference type="ARBA" id="ARBA00004418"/>
    </source>
</evidence>
<sequence length="240" mass="26895">MLRQVFKLVAVLLLSVGFAWAESSTDFVRKQLLRLQPDLVIEQVSPAAKSGWFQVQVRGGQFLYVDEAVEYILHGQLYQVQDDAAVNLTEQAQQKLQAAKLKTLAEDEMVIFPAKNKRASITVFTDVDCSYCQKLHAEVEQLNALGIEVRYLAYPRQGLTGNTYNTMVSIWCADDPQAAMTQAKRQQRIEQKTCKHPIDKHFALGRVFGVQGTPTIILDSGELLPGYLPAEQLAARVIKN</sequence>
<dbReference type="Gene3D" id="3.40.30.10">
    <property type="entry name" value="Glutaredoxin"/>
    <property type="match status" value="1"/>
</dbReference>
<keyword evidence="3 7" id="KW-0732">Signal</keyword>
<dbReference type="Pfam" id="PF10411">
    <property type="entry name" value="DsbC_N"/>
    <property type="match status" value="1"/>
</dbReference>
<dbReference type="Proteomes" id="UP001241056">
    <property type="component" value="Unassembled WGS sequence"/>
</dbReference>
<feature type="domain" description="Thioredoxin-like fold" evidence="9">
    <location>
        <begin position="114"/>
        <end position="235"/>
    </location>
</feature>
<dbReference type="PANTHER" id="PTHR35272">
    <property type="entry name" value="THIOL:DISULFIDE INTERCHANGE PROTEIN DSBC-RELATED"/>
    <property type="match status" value="1"/>
</dbReference>
<dbReference type="SUPFAM" id="SSF54423">
    <property type="entry name" value="DsbC/DsbG N-terminal domain-like"/>
    <property type="match status" value="1"/>
</dbReference>
<comment type="subcellular location">
    <subcellularLocation>
        <location evidence="1 7">Periplasm</location>
    </subcellularLocation>
</comment>
<dbReference type="InterPro" id="IPR012336">
    <property type="entry name" value="Thioredoxin-like_fold"/>
</dbReference>
<evidence type="ECO:0000256" key="4">
    <source>
        <dbReference type="ARBA" id="ARBA00022764"/>
    </source>
</evidence>
<gene>
    <name evidence="10" type="ORF">QEZ41_08960</name>
</gene>
<dbReference type="InterPro" id="IPR009094">
    <property type="entry name" value="DiS-bond_isomerase_DsbC/G_N_sf"/>
</dbReference>
<dbReference type="Pfam" id="PF13098">
    <property type="entry name" value="Thioredoxin_2"/>
    <property type="match status" value="1"/>
</dbReference>
<evidence type="ECO:0000256" key="5">
    <source>
        <dbReference type="ARBA" id="ARBA00023157"/>
    </source>
</evidence>
<dbReference type="InterPro" id="IPR033954">
    <property type="entry name" value="DiS-bond_Isoase_DsbC/G"/>
</dbReference>
<evidence type="ECO:0000313" key="11">
    <source>
        <dbReference type="Proteomes" id="UP001241056"/>
    </source>
</evidence>
<keyword evidence="11" id="KW-1185">Reference proteome</keyword>
<feature type="domain" description="Disulphide bond isomerase DsbC/G N-terminal" evidence="8">
    <location>
        <begin position="24"/>
        <end position="90"/>
    </location>
</feature>
<evidence type="ECO:0000256" key="6">
    <source>
        <dbReference type="ARBA" id="ARBA00023284"/>
    </source>
</evidence>
<keyword evidence="6 7" id="KW-0676">Redox-active center</keyword>
<keyword evidence="4 7" id="KW-0574">Periplasm</keyword>
<evidence type="ECO:0000259" key="9">
    <source>
        <dbReference type="Pfam" id="PF13098"/>
    </source>
</evidence>
<evidence type="ECO:0000313" key="10">
    <source>
        <dbReference type="EMBL" id="MDM7858401.1"/>
    </source>
</evidence>
<comment type="caution">
    <text evidence="10">The sequence shown here is derived from an EMBL/GenBank/DDBJ whole genome shotgun (WGS) entry which is preliminary data.</text>
</comment>
<dbReference type="Gene3D" id="3.10.450.70">
    <property type="entry name" value="Disulphide bond isomerase, DsbC/G, N-terminal"/>
    <property type="match status" value="1"/>
</dbReference>
<dbReference type="InterPro" id="IPR018950">
    <property type="entry name" value="DiS-bond_isomerase_DsbC/G_N"/>
</dbReference>
<dbReference type="SUPFAM" id="SSF52833">
    <property type="entry name" value="Thioredoxin-like"/>
    <property type="match status" value="1"/>
</dbReference>
<organism evidence="10 11">
    <name type="scientific">Thiopseudomonas acetoxidans</name>
    <dbReference type="NCBI Taxonomy" id="3041622"/>
    <lineage>
        <taxon>Bacteria</taxon>
        <taxon>Pseudomonadati</taxon>
        <taxon>Pseudomonadota</taxon>
        <taxon>Gammaproteobacteria</taxon>
        <taxon>Pseudomonadales</taxon>
        <taxon>Pseudomonadaceae</taxon>
        <taxon>Thiopseudomonas</taxon>
    </lineage>
</organism>
<keyword evidence="5" id="KW-1015">Disulfide bond</keyword>
<dbReference type="InterPro" id="IPR036249">
    <property type="entry name" value="Thioredoxin-like_sf"/>
</dbReference>
<dbReference type="InterPro" id="IPR051470">
    <property type="entry name" value="Thiol:disulfide_interchange"/>
</dbReference>
<comment type="function">
    <text evidence="7">Required for disulfide bond formation in some periplasmic proteins. Acts by transferring its disulfide bond to other proteins and is reduced in the process.</text>
</comment>
<dbReference type="EMBL" id="JAUCDY010000010">
    <property type="protein sequence ID" value="MDM7858401.1"/>
    <property type="molecule type" value="Genomic_DNA"/>
</dbReference>
<accession>A0ABT7SQD2</accession>
<feature type="signal peptide" evidence="7">
    <location>
        <begin position="1"/>
        <end position="21"/>
    </location>
</feature>
<evidence type="ECO:0000256" key="2">
    <source>
        <dbReference type="ARBA" id="ARBA00009813"/>
    </source>
</evidence>
<dbReference type="CDD" id="cd03020">
    <property type="entry name" value="DsbA_DsbC_DsbG"/>
    <property type="match status" value="1"/>
</dbReference>
<evidence type="ECO:0000256" key="3">
    <source>
        <dbReference type="ARBA" id="ARBA00022729"/>
    </source>
</evidence>
<proteinExistence type="inferred from homology"/>
<name>A0ABT7SQD2_9GAMM</name>